<dbReference type="Pfam" id="PF00015">
    <property type="entry name" value="MCPsignal"/>
    <property type="match status" value="1"/>
</dbReference>
<evidence type="ECO:0000313" key="9">
    <source>
        <dbReference type="EMBL" id="MCG6657013.1"/>
    </source>
</evidence>
<name>A0ABS9P5F1_9GAMM</name>
<dbReference type="Proteomes" id="UP000814385">
    <property type="component" value="Unassembled WGS sequence"/>
</dbReference>
<dbReference type="CDD" id="cd00130">
    <property type="entry name" value="PAS"/>
    <property type="match status" value="1"/>
</dbReference>
<dbReference type="Pfam" id="PF08447">
    <property type="entry name" value="PAS_3"/>
    <property type="match status" value="1"/>
</dbReference>
<evidence type="ECO:0000256" key="4">
    <source>
        <dbReference type="PROSITE-ProRule" id="PRU00284"/>
    </source>
</evidence>
<dbReference type="CDD" id="cd06225">
    <property type="entry name" value="HAMP"/>
    <property type="match status" value="1"/>
</dbReference>
<comment type="similarity">
    <text evidence="3">Belongs to the methyl-accepting chemotaxis (MCP) protein family.</text>
</comment>
<dbReference type="SMART" id="SM00304">
    <property type="entry name" value="HAMP"/>
    <property type="match status" value="1"/>
</dbReference>
<keyword evidence="5" id="KW-1133">Transmembrane helix</keyword>
<keyword evidence="10" id="KW-1185">Reference proteome</keyword>
<feature type="domain" description="Methyl-accepting transducer" evidence="6">
    <location>
        <begin position="273"/>
        <end position="502"/>
    </location>
</feature>
<dbReference type="Gene3D" id="1.10.287.950">
    <property type="entry name" value="Methyl-accepting chemotaxis protein"/>
    <property type="match status" value="1"/>
</dbReference>
<protein>
    <submittedName>
        <fullName evidence="9">PAS domain-containing protein</fullName>
    </submittedName>
</protein>
<evidence type="ECO:0000259" key="6">
    <source>
        <dbReference type="PROSITE" id="PS50111"/>
    </source>
</evidence>
<keyword evidence="5" id="KW-0812">Transmembrane</keyword>
<comment type="caution">
    <text evidence="9">The sequence shown here is derived from an EMBL/GenBank/DDBJ whole genome shotgun (WGS) entry which is preliminary data.</text>
</comment>
<accession>A0ABS9P5F1</accession>
<feature type="domain" description="HAMP" evidence="8">
    <location>
        <begin position="220"/>
        <end position="268"/>
    </location>
</feature>
<dbReference type="InterPro" id="IPR003660">
    <property type="entry name" value="HAMP_dom"/>
</dbReference>
<feature type="domain" description="PAS" evidence="7">
    <location>
        <begin position="25"/>
        <end position="60"/>
    </location>
</feature>
<dbReference type="InterPro" id="IPR013655">
    <property type="entry name" value="PAS_fold_3"/>
</dbReference>
<evidence type="ECO:0000256" key="5">
    <source>
        <dbReference type="SAM" id="Phobius"/>
    </source>
</evidence>
<sequence length="531" mass="56845">MRNILPVTQNEYPLADDDLLISRTNLKGEITYANPAFVRVSGFCLEELLGANHNLVRHPDMPPAAFANFWETIQRGEVWSGLVKNRRKNGDHYWVRANVVAVKEQGRVVGYASLRVKPGAAEVAQAEAVYAAWREGRGKGYTLQRGQIRRRHPLSWLAGLQWRSLTLQTRLLTLLAAVTIGGLLHHQWRLSGELLPLAAGLAGLAGVLGLGLGVWSGIPRAIDRLRGFVLQVAAGNLTVEPPAQRRDDMGRLVEALATMKKGLRGIVQDVNQGTGRVSPSVAGIRQSNASITHESEALAASVQQTATGTEQLAATVTQNADNAQQASRLARSNVQEVQGAGEGMARVVERMASITESAKHMAETVSLIDTIAFQTNILALNASVEAARAGEFGKGFAVVASEVRSLANRSSEAAKEVHRLIQTTNGEIEAGAKVVEDTESAIARVVEASNRVNDIMSEISAASTEQSGGIAQIAGALSQMEQGGQHTTSQLRATDAATQALEAETHQLINATRAFRTVSDGRELRPEIAAG</sequence>
<dbReference type="InterPro" id="IPR004089">
    <property type="entry name" value="MCPsignal_dom"/>
</dbReference>
<evidence type="ECO:0000259" key="7">
    <source>
        <dbReference type="PROSITE" id="PS50112"/>
    </source>
</evidence>
<gene>
    <name evidence="9" type="ORF">HOP52_04380</name>
</gene>
<dbReference type="Gene3D" id="3.30.450.20">
    <property type="entry name" value="PAS domain"/>
    <property type="match status" value="1"/>
</dbReference>
<dbReference type="SUPFAM" id="SSF58104">
    <property type="entry name" value="Methyl-accepting chemotaxis protein (MCP) signaling domain"/>
    <property type="match status" value="1"/>
</dbReference>
<keyword evidence="5" id="KW-0472">Membrane</keyword>
<dbReference type="PROSITE" id="PS50111">
    <property type="entry name" value="CHEMOTAXIS_TRANSDUC_2"/>
    <property type="match status" value="1"/>
</dbReference>
<dbReference type="InterPro" id="IPR051310">
    <property type="entry name" value="MCP_chemotaxis"/>
</dbReference>
<dbReference type="NCBIfam" id="TIGR00229">
    <property type="entry name" value="sensory_box"/>
    <property type="match status" value="1"/>
</dbReference>
<dbReference type="PROSITE" id="PS50885">
    <property type="entry name" value="HAMP"/>
    <property type="match status" value="1"/>
</dbReference>
<evidence type="ECO:0000256" key="2">
    <source>
        <dbReference type="ARBA" id="ARBA00023224"/>
    </source>
</evidence>
<dbReference type="PRINTS" id="PR00260">
    <property type="entry name" value="CHEMTRNSDUCR"/>
</dbReference>
<dbReference type="RefSeq" id="WP_238976050.1">
    <property type="nucleotide sequence ID" value="NZ_JABFUC010000003.1"/>
</dbReference>
<reference evidence="9 10" key="1">
    <citation type="submission" date="2020-05" db="EMBL/GenBank/DDBJ databases">
        <title>Comparative genomic analysis of denitrifying bacteria from Halomonas genus.</title>
        <authorList>
            <person name="Wang L."/>
            <person name="Shao Z."/>
        </authorList>
    </citation>
    <scope>NUCLEOTIDE SEQUENCE [LARGE SCALE GENOMIC DNA]</scope>
    <source>
        <strain evidence="9 10">A4</strain>
    </source>
</reference>
<organism evidence="9 10">
    <name type="scientific">Billgrantia campisalis</name>
    <dbReference type="NCBI Taxonomy" id="74661"/>
    <lineage>
        <taxon>Bacteria</taxon>
        <taxon>Pseudomonadati</taxon>
        <taxon>Pseudomonadota</taxon>
        <taxon>Gammaproteobacteria</taxon>
        <taxon>Oceanospirillales</taxon>
        <taxon>Halomonadaceae</taxon>
        <taxon>Billgrantia</taxon>
    </lineage>
</organism>
<dbReference type="InterPro" id="IPR035965">
    <property type="entry name" value="PAS-like_dom_sf"/>
</dbReference>
<dbReference type="CDD" id="cd11386">
    <property type="entry name" value="MCP_signal"/>
    <property type="match status" value="1"/>
</dbReference>
<dbReference type="InterPro" id="IPR000014">
    <property type="entry name" value="PAS"/>
</dbReference>
<dbReference type="PANTHER" id="PTHR43531">
    <property type="entry name" value="PROTEIN ICFG"/>
    <property type="match status" value="1"/>
</dbReference>
<keyword evidence="2 4" id="KW-0807">Transducer</keyword>
<feature type="transmembrane region" description="Helical" evidence="5">
    <location>
        <begin position="194"/>
        <end position="218"/>
    </location>
</feature>
<keyword evidence="1" id="KW-0488">Methylation</keyword>
<evidence type="ECO:0000259" key="8">
    <source>
        <dbReference type="PROSITE" id="PS50885"/>
    </source>
</evidence>
<evidence type="ECO:0000256" key="3">
    <source>
        <dbReference type="ARBA" id="ARBA00029447"/>
    </source>
</evidence>
<dbReference type="SUPFAM" id="SSF55785">
    <property type="entry name" value="PYP-like sensor domain (PAS domain)"/>
    <property type="match status" value="1"/>
</dbReference>
<dbReference type="InterPro" id="IPR004090">
    <property type="entry name" value="Chemotax_Me-accpt_rcpt"/>
</dbReference>
<dbReference type="PROSITE" id="PS50112">
    <property type="entry name" value="PAS"/>
    <property type="match status" value="1"/>
</dbReference>
<evidence type="ECO:0000256" key="1">
    <source>
        <dbReference type="ARBA" id="ARBA00022481"/>
    </source>
</evidence>
<dbReference type="PANTHER" id="PTHR43531:SF14">
    <property type="entry name" value="METHYL-ACCEPTING CHEMOTAXIS PROTEIN I-RELATED"/>
    <property type="match status" value="1"/>
</dbReference>
<dbReference type="SMART" id="SM00283">
    <property type="entry name" value="MA"/>
    <property type="match status" value="1"/>
</dbReference>
<evidence type="ECO:0000313" key="10">
    <source>
        <dbReference type="Proteomes" id="UP000814385"/>
    </source>
</evidence>
<dbReference type="EMBL" id="JABFUC010000003">
    <property type="protein sequence ID" value="MCG6657013.1"/>
    <property type="molecule type" value="Genomic_DNA"/>
</dbReference>
<proteinExistence type="inferred from homology"/>